<dbReference type="EMBL" id="CP019082">
    <property type="protein sequence ID" value="APW59754.1"/>
    <property type="molecule type" value="Genomic_DNA"/>
</dbReference>
<feature type="transmembrane region" description="Helical" evidence="5">
    <location>
        <begin position="121"/>
        <end position="141"/>
    </location>
</feature>
<dbReference type="RefSeq" id="WP_076343920.1">
    <property type="nucleotide sequence ID" value="NZ_CP019082.1"/>
</dbReference>
<comment type="similarity">
    <text evidence="5 6">Belongs to the complex I subunit 1 family.</text>
</comment>
<accession>A0A1U7CLD7</accession>
<evidence type="ECO:0000313" key="8">
    <source>
        <dbReference type="Proteomes" id="UP000186309"/>
    </source>
</evidence>
<dbReference type="GO" id="GO:0048038">
    <property type="term" value="F:quinone binding"/>
    <property type="evidence" value="ECO:0007669"/>
    <property type="project" value="UniProtKB-KW"/>
</dbReference>
<dbReference type="PANTHER" id="PTHR11432">
    <property type="entry name" value="NADH DEHYDROGENASE SUBUNIT 1"/>
    <property type="match status" value="1"/>
</dbReference>
<evidence type="ECO:0000313" key="7">
    <source>
        <dbReference type="EMBL" id="APW59754.1"/>
    </source>
</evidence>
<comment type="subunit">
    <text evidence="5">NDH-1 is composed of 14 different subunits. Subunits NuoA, H, J, K, L, M, N constitute the membrane sector of the complex.</text>
</comment>
<organism evidence="7 8">
    <name type="scientific">Paludisphaera borealis</name>
    <dbReference type="NCBI Taxonomy" id="1387353"/>
    <lineage>
        <taxon>Bacteria</taxon>
        <taxon>Pseudomonadati</taxon>
        <taxon>Planctomycetota</taxon>
        <taxon>Planctomycetia</taxon>
        <taxon>Isosphaerales</taxon>
        <taxon>Isosphaeraceae</taxon>
        <taxon>Paludisphaera</taxon>
    </lineage>
</organism>
<keyword evidence="5" id="KW-0874">Quinone</keyword>
<evidence type="ECO:0000256" key="1">
    <source>
        <dbReference type="ARBA" id="ARBA00004141"/>
    </source>
</evidence>
<keyword evidence="5" id="KW-1003">Cell membrane</keyword>
<sequence>MLLVIGIVLKILIVVAISQGTVAYLILVERKVAAYAQDRIGPNRAGSEFGIPFALLQPLADGAKMLLKEDVVPKYVTKPLYILAPWIAITAAMIGFAVVPFGPVGPDQIINFQIAPNVNIGILYVFAVGSLAVYGVILAGWASNNKYAFIGALRSSAQLISYEMPLGMSILGMVLIAGSLDLSTIVDWQDRHVWGVFVQPLGFILFFVSAFAETNRLPFDLPESEQELVGGFHTEYSAMKFGMFFLGEYLHVITVSYLTVILFFGGWDLPYFLDAEQTGLISAIVKVGVLLIKVGLVILFIMWIRWTLPRFRYDQLMDLAWKSMIPLALVNLVATAAIVQLIRTYWV</sequence>
<dbReference type="STRING" id="1387353.BSF38_01208"/>
<dbReference type="InterPro" id="IPR018086">
    <property type="entry name" value="NADH_UbQ_OxRdtase_su1_CS"/>
</dbReference>
<feature type="transmembrane region" description="Helical" evidence="5">
    <location>
        <begin position="249"/>
        <end position="267"/>
    </location>
</feature>
<gene>
    <name evidence="7" type="primary">nqo8_1</name>
    <name evidence="5" type="synonym">nuoH</name>
    <name evidence="7" type="ORF">BSF38_01208</name>
</gene>
<dbReference type="AlphaFoldDB" id="A0A1U7CLD7"/>
<proteinExistence type="inferred from homology"/>
<dbReference type="Proteomes" id="UP000186309">
    <property type="component" value="Chromosome"/>
</dbReference>
<keyword evidence="5 6" id="KW-0520">NAD</keyword>
<feature type="transmembrane region" description="Helical" evidence="5">
    <location>
        <begin position="6"/>
        <end position="27"/>
    </location>
</feature>
<dbReference type="GO" id="GO:0016655">
    <property type="term" value="F:oxidoreductase activity, acting on NAD(P)H, quinone or similar compound as acceptor"/>
    <property type="evidence" value="ECO:0007669"/>
    <property type="project" value="UniProtKB-UniRule"/>
</dbReference>
<feature type="transmembrane region" description="Helical" evidence="5">
    <location>
        <begin position="279"/>
        <end position="304"/>
    </location>
</feature>
<evidence type="ECO:0000256" key="5">
    <source>
        <dbReference type="HAMAP-Rule" id="MF_01350"/>
    </source>
</evidence>
<dbReference type="PANTHER" id="PTHR11432:SF3">
    <property type="entry name" value="NADH-UBIQUINONE OXIDOREDUCTASE CHAIN 1"/>
    <property type="match status" value="1"/>
</dbReference>
<protein>
    <recommendedName>
        <fullName evidence="5">NADH-quinone oxidoreductase subunit H</fullName>
        <ecNumber evidence="5">7.1.1.-</ecNumber>
    </recommendedName>
    <alternativeName>
        <fullName evidence="5">NADH dehydrogenase I subunit H</fullName>
    </alternativeName>
    <alternativeName>
        <fullName evidence="5">NDH-1 subunit H</fullName>
    </alternativeName>
</protein>
<keyword evidence="7" id="KW-0560">Oxidoreductase</keyword>
<dbReference type="NCBIfam" id="NF004741">
    <property type="entry name" value="PRK06076.1-2"/>
    <property type="match status" value="1"/>
</dbReference>
<comment type="catalytic activity">
    <reaction evidence="5">
        <text>a quinone + NADH + 5 H(+)(in) = a quinol + NAD(+) + 4 H(+)(out)</text>
        <dbReference type="Rhea" id="RHEA:57888"/>
        <dbReference type="ChEBI" id="CHEBI:15378"/>
        <dbReference type="ChEBI" id="CHEBI:24646"/>
        <dbReference type="ChEBI" id="CHEBI:57540"/>
        <dbReference type="ChEBI" id="CHEBI:57945"/>
        <dbReference type="ChEBI" id="CHEBI:132124"/>
    </reaction>
</comment>
<comment type="function">
    <text evidence="5">NDH-1 shuttles electrons from NADH, via FMN and iron-sulfur (Fe-S) centers, to quinones in the respiratory chain. The immediate electron acceptor for the enzyme in this species is believed to be ubiquinone. Couples the redox reaction to proton translocation (for every two electrons transferred, four hydrogen ions are translocated across the cytoplasmic membrane), and thus conserves the redox energy in a proton gradient. This subunit may bind ubiquinone.</text>
</comment>
<keyword evidence="5" id="KW-1278">Translocase</keyword>
<reference evidence="8" key="1">
    <citation type="submission" date="2016-12" db="EMBL/GenBank/DDBJ databases">
        <title>Comparative genomics of four Isosphaeraceae planctomycetes: a common pool of plasmids and glycoside hydrolase genes.</title>
        <authorList>
            <person name="Ivanova A."/>
        </authorList>
    </citation>
    <scope>NUCLEOTIDE SEQUENCE [LARGE SCALE GENOMIC DNA]</scope>
    <source>
        <strain evidence="8">PX4</strain>
    </source>
</reference>
<dbReference type="PROSITE" id="PS00668">
    <property type="entry name" value="COMPLEX1_ND1_2"/>
    <property type="match status" value="1"/>
</dbReference>
<evidence type="ECO:0000256" key="2">
    <source>
        <dbReference type="ARBA" id="ARBA00022692"/>
    </source>
</evidence>
<evidence type="ECO:0000256" key="6">
    <source>
        <dbReference type="RuleBase" id="RU000471"/>
    </source>
</evidence>
<feature type="transmembrane region" description="Helical" evidence="5">
    <location>
        <begin position="192"/>
        <end position="212"/>
    </location>
</feature>
<evidence type="ECO:0000256" key="3">
    <source>
        <dbReference type="ARBA" id="ARBA00022989"/>
    </source>
</evidence>
<evidence type="ECO:0000256" key="4">
    <source>
        <dbReference type="ARBA" id="ARBA00023136"/>
    </source>
</evidence>
<keyword evidence="4 5" id="KW-0472">Membrane</keyword>
<keyword evidence="3 5" id="KW-1133">Transmembrane helix</keyword>
<dbReference type="InterPro" id="IPR001694">
    <property type="entry name" value="NADH_UbQ_OxRdtase_su1/FPO"/>
</dbReference>
<feature type="transmembrane region" description="Helical" evidence="5">
    <location>
        <begin position="162"/>
        <end position="180"/>
    </location>
</feature>
<dbReference type="GO" id="GO:0005886">
    <property type="term" value="C:plasma membrane"/>
    <property type="evidence" value="ECO:0007669"/>
    <property type="project" value="UniProtKB-SubCell"/>
</dbReference>
<dbReference type="GO" id="GO:0003954">
    <property type="term" value="F:NADH dehydrogenase activity"/>
    <property type="evidence" value="ECO:0007669"/>
    <property type="project" value="TreeGrafter"/>
</dbReference>
<name>A0A1U7CLD7_9BACT</name>
<feature type="transmembrane region" description="Helical" evidence="5">
    <location>
        <begin position="325"/>
        <end position="346"/>
    </location>
</feature>
<comment type="subcellular location">
    <subcellularLocation>
        <location evidence="5 6">Cell membrane</location>
        <topology evidence="5 6">Multi-pass membrane protein</topology>
    </subcellularLocation>
    <subcellularLocation>
        <location evidence="1">Membrane</location>
        <topology evidence="1">Multi-pass membrane protein</topology>
    </subcellularLocation>
</comment>
<keyword evidence="8" id="KW-1185">Reference proteome</keyword>
<feature type="transmembrane region" description="Helical" evidence="5">
    <location>
        <begin position="80"/>
        <end position="101"/>
    </location>
</feature>
<dbReference type="EC" id="7.1.1.-" evidence="5"/>
<keyword evidence="2 5" id="KW-0812">Transmembrane</keyword>
<dbReference type="OrthoDB" id="9803734at2"/>
<dbReference type="HAMAP" id="MF_01350">
    <property type="entry name" value="NDH1_NuoH"/>
    <property type="match status" value="1"/>
</dbReference>
<keyword evidence="5" id="KW-0830">Ubiquinone</keyword>
<dbReference type="GO" id="GO:0009060">
    <property type="term" value="P:aerobic respiration"/>
    <property type="evidence" value="ECO:0007669"/>
    <property type="project" value="TreeGrafter"/>
</dbReference>
<dbReference type="Pfam" id="PF00146">
    <property type="entry name" value="NADHdh"/>
    <property type="match status" value="1"/>
</dbReference>
<dbReference type="KEGG" id="pbor:BSF38_01208"/>